<sequence length="369" mass="39821">MAPELLVMSQSLLKKAAVVSDVRSLIGGFCMRMQPSLNEFRQVWLALGFSRIHSVASDEPSRRRLIDFAYETILTWLHDGASIMERCAVVFSLYALFWSQPSASPPVLISLSPDQMRSIIDAHQAFQPAGYREAALAITSLIDCHAFKIVIYGPRSGASQNAGQSPSTAMPIVPAQRSRSGPAPGDVYEPPQYDVRELMKLVFNREADALDVDSLVDLSRAVGDYTRLKNAVDIPAVIGALKRHRDVTDDFMPVIERMVKVPQAFDPNLPSSLRAVMEDHRIAKRLRMEAISAMGGVLGADGPSAGGSGSDCSDSGAGSSAQIFGGEQDPKVRLSHAPRQGGFPIVTPSALSRSRIGLGLESIAESTTE</sequence>
<name>A0ABR4NGQ3_9FUNG</name>
<proteinExistence type="predicted"/>
<dbReference type="EMBL" id="JADGIZ020000005">
    <property type="protein sequence ID" value="KAL2918715.1"/>
    <property type="molecule type" value="Genomic_DNA"/>
</dbReference>
<dbReference type="PANTHER" id="PTHR15131:SF3">
    <property type="entry name" value="SNRNA-ACTIVATING PROTEIN COMPLEX SUBUNIT 1"/>
    <property type="match status" value="1"/>
</dbReference>
<keyword evidence="3" id="KW-1185">Reference proteome</keyword>
<comment type="caution">
    <text evidence="2">The sequence shown here is derived from an EMBL/GenBank/DDBJ whole genome shotgun (WGS) entry which is preliminary data.</text>
</comment>
<feature type="region of interest" description="Disordered" evidence="1">
    <location>
        <begin position="158"/>
        <end position="188"/>
    </location>
</feature>
<dbReference type="PANTHER" id="PTHR15131">
    <property type="entry name" value="SMALL NUCLEAR RNA ACTIVATING COMPLEX, POLYPEPTIDE 1"/>
    <property type="match status" value="1"/>
</dbReference>
<dbReference type="Pfam" id="PF09808">
    <property type="entry name" value="SNAPC1"/>
    <property type="match status" value="1"/>
</dbReference>
<evidence type="ECO:0000313" key="3">
    <source>
        <dbReference type="Proteomes" id="UP001527925"/>
    </source>
</evidence>
<evidence type="ECO:0000313" key="2">
    <source>
        <dbReference type="EMBL" id="KAL2918715.1"/>
    </source>
</evidence>
<feature type="compositionally biased region" description="Low complexity" evidence="1">
    <location>
        <begin position="310"/>
        <end position="321"/>
    </location>
</feature>
<protein>
    <submittedName>
        <fullName evidence="2">Small nuclear RNA activating complex, polypeptide 1, 43kDa</fullName>
    </submittedName>
</protein>
<gene>
    <name evidence="2" type="primary">SNAPC1</name>
    <name evidence="2" type="ORF">HK105_201549</name>
</gene>
<feature type="region of interest" description="Disordered" evidence="1">
    <location>
        <begin position="302"/>
        <end position="348"/>
    </location>
</feature>
<dbReference type="Proteomes" id="UP001527925">
    <property type="component" value="Unassembled WGS sequence"/>
</dbReference>
<feature type="compositionally biased region" description="Polar residues" evidence="1">
    <location>
        <begin position="158"/>
        <end position="168"/>
    </location>
</feature>
<dbReference type="InterPro" id="IPR019188">
    <property type="entry name" value="SNAPC1"/>
</dbReference>
<accession>A0ABR4NGQ3</accession>
<reference evidence="2 3" key="1">
    <citation type="submission" date="2023-09" db="EMBL/GenBank/DDBJ databases">
        <title>Pangenome analysis of Batrachochytrium dendrobatidis and related Chytrids.</title>
        <authorList>
            <person name="Yacoub M.N."/>
            <person name="Stajich J.E."/>
            <person name="James T.Y."/>
        </authorList>
    </citation>
    <scope>NUCLEOTIDE SEQUENCE [LARGE SCALE GENOMIC DNA]</scope>
    <source>
        <strain evidence="2 3">JEL0888</strain>
    </source>
</reference>
<evidence type="ECO:0000256" key="1">
    <source>
        <dbReference type="SAM" id="MobiDB-lite"/>
    </source>
</evidence>
<organism evidence="2 3">
    <name type="scientific">Polyrhizophydium stewartii</name>
    <dbReference type="NCBI Taxonomy" id="2732419"/>
    <lineage>
        <taxon>Eukaryota</taxon>
        <taxon>Fungi</taxon>
        <taxon>Fungi incertae sedis</taxon>
        <taxon>Chytridiomycota</taxon>
        <taxon>Chytridiomycota incertae sedis</taxon>
        <taxon>Chytridiomycetes</taxon>
        <taxon>Rhizophydiales</taxon>
        <taxon>Rhizophydiales incertae sedis</taxon>
        <taxon>Polyrhizophydium</taxon>
    </lineage>
</organism>